<dbReference type="AlphaFoldDB" id="A0A397SFM9"/>
<protein>
    <submittedName>
        <fullName evidence="2">Uncharacterized protein</fullName>
    </submittedName>
</protein>
<keyword evidence="3" id="KW-1185">Reference proteome</keyword>
<comment type="caution">
    <text evidence="2">The sequence shown here is derived from an EMBL/GenBank/DDBJ whole genome shotgun (WGS) entry which is preliminary data.</text>
</comment>
<proteinExistence type="predicted"/>
<keyword evidence="1" id="KW-0812">Transmembrane</keyword>
<reference evidence="2 3" key="1">
    <citation type="submission" date="2018-06" db="EMBL/GenBank/DDBJ databases">
        <title>Comparative genomics reveals the genomic features of Rhizophagus irregularis, R. cerebriforme, R. diaphanum and Gigaspora rosea, and their symbiotic lifestyle signature.</title>
        <authorList>
            <person name="Morin E."/>
            <person name="San Clemente H."/>
            <person name="Chen E.C.H."/>
            <person name="De La Providencia I."/>
            <person name="Hainaut M."/>
            <person name="Kuo A."/>
            <person name="Kohler A."/>
            <person name="Murat C."/>
            <person name="Tang N."/>
            <person name="Roy S."/>
            <person name="Loubradou J."/>
            <person name="Henrissat B."/>
            <person name="Grigoriev I.V."/>
            <person name="Corradi N."/>
            <person name="Roux C."/>
            <person name="Martin F.M."/>
        </authorList>
    </citation>
    <scope>NUCLEOTIDE SEQUENCE [LARGE SCALE GENOMIC DNA]</scope>
    <source>
        <strain evidence="2 3">DAOM 227022</strain>
    </source>
</reference>
<dbReference type="Proteomes" id="UP000265703">
    <property type="component" value="Unassembled WGS sequence"/>
</dbReference>
<accession>A0A397SFM9</accession>
<gene>
    <name evidence="2" type="ORF">C1645_836799</name>
</gene>
<dbReference type="SUPFAM" id="SSF53098">
    <property type="entry name" value="Ribonuclease H-like"/>
    <property type="match status" value="1"/>
</dbReference>
<dbReference type="InterPro" id="IPR012337">
    <property type="entry name" value="RNaseH-like_sf"/>
</dbReference>
<dbReference type="OrthoDB" id="2447560at2759"/>
<organism evidence="2 3">
    <name type="scientific">Glomus cerebriforme</name>
    <dbReference type="NCBI Taxonomy" id="658196"/>
    <lineage>
        <taxon>Eukaryota</taxon>
        <taxon>Fungi</taxon>
        <taxon>Fungi incertae sedis</taxon>
        <taxon>Mucoromycota</taxon>
        <taxon>Glomeromycotina</taxon>
        <taxon>Glomeromycetes</taxon>
        <taxon>Glomerales</taxon>
        <taxon>Glomeraceae</taxon>
        <taxon>Glomus</taxon>
    </lineage>
</organism>
<dbReference type="Gene3D" id="3.30.420.10">
    <property type="entry name" value="Ribonuclease H-like superfamily/Ribonuclease H"/>
    <property type="match status" value="1"/>
</dbReference>
<sequence>MEHYEINFHYQNLFMTSKHLDFYTDSSLINPTKNTTSMGFAVIQSSSAAPYIEFAAHIKRWLSSYRAELAAILVALIISLMNSTIIIFTDNSNNFLWNIIMDIIDTNLLNINFVKIQAHSGNQYNNLIDKLAKDFNNLNTLPLNFNFDHISTIKYAPKWNSIFIETNLRKFITSISRNRGFKYFLSLYRNCKYIQDIDWITTFFSLNDEESITETSFYANDDVLSAYITPSKPLISTGLISQALLFVSDLSSHNVAAQNLESSISYNDNNEILEEEMLDQDQQPNQEYLPEPIIIPQQIEIALKAKYILGRSLPKKVEKIKTTFLKTLKQCLYVTE</sequence>
<keyword evidence="1" id="KW-0472">Membrane</keyword>
<evidence type="ECO:0000313" key="2">
    <source>
        <dbReference type="EMBL" id="RIA81561.1"/>
    </source>
</evidence>
<evidence type="ECO:0000256" key="1">
    <source>
        <dbReference type="SAM" id="Phobius"/>
    </source>
</evidence>
<name>A0A397SFM9_9GLOM</name>
<dbReference type="EMBL" id="QKYT01000777">
    <property type="protein sequence ID" value="RIA81561.1"/>
    <property type="molecule type" value="Genomic_DNA"/>
</dbReference>
<dbReference type="InterPro" id="IPR036397">
    <property type="entry name" value="RNaseH_sf"/>
</dbReference>
<keyword evidence="1" id="KW-1133">Transmembrane helix</keyword>
<evidence type="ECO:0000313" key="3">
    <source>
        <dbReference type="Proteomes" id="UP000265703"/>
    </source>
</evidence>
<feature type="transmembrane region" description="Helical" evidence="1">
    <location>
        <begin position="69"/>
        <end position="89"/>
    </location>
</feature>
<dbReference type="GO" id="GO:0003676">
    <property type="term" value="F:nucleic acid binding"/>
    <property type="evidence" value="ECO:0007669"/>
    <property type="project" value="InterPro"/>
</dbReference>